<sequence length="60" mass="6877">MVKRCYHCGYKLTNHLTYHIFNTAIGKVVCVCKDCHTTYLRMRAKERKRAALAGTSTTLV</sequence>
<protein>
    <submittedName>
        <fullName evidence="1">Soluble cytochrome b562 protein</fullName>
    </submittedName>
</protein>
<dbReference type="EMBL" id="BK014703">
    <property type="protein sequence ID" value="DAD68506.1"/>
    <property type="molecule type" value="Genomic_DNA"/>
</dbReference>
<proteinExistence type="predicted"/>
<organism evidence="1">
    <name type="scientific">Siphoviridae sp. cttkn18</name>
    <dbReference type="NCBI Taxonomy" id="2823607"/>
    <lineage>
        <taxon>Viruses</taxon>
        <taxon>Duplodnaviria</taxon>
        <taxon>Heunggongvirae</taxon>
        <taxon>Uroviricota</taxon>
        <taxon>Caudoviricetes</taxon>
    </lineage>
</organism>
<accession>A0A8S5LF16</accession>
<evidence type="ECO:0000313" key="1">
    <source>
        <dbReference type="EMBL" id="DAD68506.1"/>
    </source>
</evidence>
<name>A0A8S5LF16_9CAUD</name>
<reference evidence="1" key="1">
    <citation type="journal article" date="2021" name="Proc. Natl. Acad. Sci. U.S.A.">
        <title>A Catalog of Tens of Thousands of Viruses from Human Metagenomes Reveals Hidden Associations with Chronic Diseases.</title>
        <authorList>
            <person name="Tisza M.J."/>
            <person name="Buck C.B."/>
        </authorList>
    </citation>
    <scope>NUCLEOTIDE SEQUENCE</scope>
    <source>
        <strain evidence="1">Cttkn18</strain>
    </source>
</reference>